<feature type="compositionally biased region" description="Pro residues" evidence="5">
    <location>
        <begin position="442"/>
        <end position="453"/>
    </location>
</feature>
<evidence type="ECO:0000313" key="7">
    <source>
        <dbReference type="Proteomes" id="UP001597183"/>
    </source>
</evidence>
<proteinExistence type="predicted"/>
<name>A0ABW4A2W8_9ACTN</name>
<dbReference type="PANTHER" id="PTHR45783:SF3">
    <property type="entry name" value="KINESIN LIGHT CHAIN"/>
    <property type="match status" value="1"/>
</dbReference>
<sequence>MLAPADGAAVLLDHAGAAAGTVEQATALAERLGGLPLALGIAGQTISQVRRTGVAGSPTTFAGYRTALDTGHKPIPTPAAGTLSEAQARRTIDRTWELSLDLLDTRGLPQARTLLRLLATFADAPIPTHLLDPATLAATALLPDLTGEHLATLLQALTGVGLVTLEQIQRSTPVTLARLHPLIRDTSRRPLHITQRHTTYLAVAITLLLKNTTNLDTDDPTTWPIWQTLAPHTTDLLREATTQPETSDETLLDVCGLTQKTARYLGEAGLHQNARDLFAELLPIRERVQGVEHPDTLDTRHNLARWTGVAGDPVGARDLFTEVLPIRERVLGAEHPDTVTTRYDLAHWIGVAGDPVGARDLLAEVLPIRERVLGVEHPETLSTRHNLAHWTGVAGDPVGARDLLAEVLPIRERAQGVKHPDTQDTRNDHAYWTEQVGDPGRRPPPARRGPPHP</sequence>
<evidence type="ECO:0000256" key="5">
    <source>
        <dbReference type="SAM" id="MobiDB-lite"/>
    </source>
</evidence>
<evidence type="ECO:0000256" key="2">
    <source>
        <dbReference type="ARBA" id="ARBA00022490"/>
    </source>
</evidence>
<evidence type="ECO:0000313" key="6">
    <source>
        <dbReference type="EMBL" id="MFD1364972.1"/>
    </source>
</evidence>
<dbReference type="Gene3D" id="1.25.40.10">
    <property type="entry name" value="Tetratricopeptide repeat domain"/>
    <property type="match status" value="1"/>
</dbReference>
<keyword evidence="7" id="KW-1185">Reference proteome</keyword>
<dbReference type="PANTHER" id="PTHR45783">
    <property type="entry name" value="KINESIN LIGHT CHAIN"/>
    <property type="match status" value="1"/>
</dbReference>
<keyword evidence="2" id="KW-0963">Cytoplasm</keyword>
<comment type="caution">
    <text evidence="6">The sequence shown here is derived from an EMBL/GenBank/DDBJ whole genome shotgun (WGS) entry which is preliminary data.</text>
</comment>
<dbReference type="EMBL" id="JBHTMK010000007">
    <property type="protein sequence ID" value="MFD1364972.1"/>
    <property type="molecule type" value="Genomic_DNA"/>
</dbReference>
<feature type="compositionally biased region" description="Basic and acidic residues" evidence="5">
    <location>
        <begin position="414"/>
        <end position="431"/>
    </location>
</feature>
<dbReference type="Pfam" id="PF13374">
    <property type="entry name" value="TPR_10"/>
    <property type="match status" value="2"/>
</dbReference>
<dbReference type="RefSeq" id="WP_317797096.1">
    <property type="nucleotide sequence ID" value="NZ_AP028461.1"/>
</dbReference>
<dbReference type="SUPFAM" id="SSF48452">
    <property type="entry name" value="TPR-like"/>
    <property type="match status" value="1"/>
</dbReference>
<accession>A0ABW4A2W8</accession>
<evidence type="ECO:0000256" key="3">
    <source>
        <dbReference type="ARBA" id="ARBA00022737"/>
    </source>
</evidence>
<feature type="region of interest" description="Disordered" evidence="5">
    <location>
        <begin position="414"/>
        <end position="453"/>
    </location>
</feature>
<comment type="subcellular location">
    <subcellularLocation>
        <location evidence="1">Cytoplasm</location>
    </subcellularLocation>
</comment>
<keyword evidence="3" id="KW-0677">Repeat</keyword>
<organism evidence="6 7">
    <name type="scientific">Actinoplanes sichuanensis</name>
    <dbReference type="NCBI Taxonomy" id="512349"/>
    <lineage>
        <taxon>Bacteria</taxon>
        <taxon>Bacillati</taxon>
        <taxon>Actinomycetota</taxon>
        <taxon>Actinomycetes</taxon>
        <taxon>Micromonosporales</taxon>
        <taxon>Micromonosporaceae</taxon>
        <taxon>Actinoplanes</taxon>
    </lineage>
</organism>
<keyword evidence="4" id="KW-0802">TPR repeat</keyword>
<dbReference type="InterPro" id="IPR002151">
    <property type="entry name" value="Kinesin_light"/>
</dbReference>
<protein>
    <submittedName>
        <fullName evidence="6">Tetratricopeptide repeat protein</fullName>
    </submittedName>
</protein>
<reference evidence="7" key="1">
    <citation type="journal article" date="2019" name="Int. J. Syst. Evol. Microbiol.">
        <title>The Global Catalogue of Microorganisms (GCM) 10K type strain sequencing project: providing services to taxonomists for standard genome sequencing and annotation.</title>
        <authorList>
            <consortium name="The Broad Institute Genomics Platform"/>
            <consortium name="The Broad Institute Genome Sequencing Center for Infectious Disease"/>
            <person name="Wu L."/>
            <person name="Ma J."/>
        </authorList>
    </citation>
    <scope>NUCLEOTIDE SEQUENCE [LARGE SCALE GENOMIC DNA]</scope>
    <source>
        <strain evidence="7">CCM 7526</strain>
    </source>
</reference>
<dbReference type="InterPro" id="IPR011990">
    <property type="entry name" value="TPR-like_helical_dom_sf"/>
</dbReference>
<evidence type="ECO:0000256" key="1">
    <source>
        <dbReference type="ARBA" id="ARBA00004496"/>
    </source>
</evidence>
<dbReference type="Pfam" id="PF13424">
    <property type="entry name" value="TPR_12"/>
    <property type="match status" value="1"/>
</dbReference>
<dbReference type="Proteomes" id="UP001597183">
    <property type="component" value="Unassembled WGS sequence"/>
</dbReference>
<gene>
    <name evidence="6" type="ORF">ACFQ5G_06400</name>
</gene>
<evidence type="ECO:0000256" key="4">
    <source>
        <dbReference type="ARBA" id="ARBA00022803"/>
    </source>
</evidence>